<protein>
    <recommendedName>
        <fullName evidence="10">Tripartite motif-containing protein 35</fullName>
    </recommendedName>
</protein>
<evidence type="ECO:0000256" key="1">
    <source>
        <dbReference type="ARBA" id="ARBA00022723"/>
    </source>
</evidence>
<feature type="coiled-coil region" evidence="5">
    <location>
        <begin position="186"/>
        <end position="217"/>
    </location>
</feature>
<proteinExistence type="predicted"/>
<evidence type="ECO:0000256" key="2">
    <source>
        <dbReference type="ARBA" id="ARBA00022771"/>
    </source>
</evidence>
<dbReference type="Proteomes" id="UP000694389">
    <property type="component" value="Unassembled WGS sequence"/>
</dbReference>
<dbReference type="PROSITE" id="PS00518">
    <property type="entry name" value="ZF_RING_1"/>
    <property type="match status" value="1"/>
</dbReference>
<evidence type="ECO:0000259" key="6">
    <source>
        <dbReference type="PROSITE" id="PS50089"/>
    </source>
</evidence>
<dbReference type="PANTHER" id="PTHR24103">
    <property type="entry name" value="E3 UBIQUITIN-PROTEIN LIGASE TRIM"/>
    <property type="match status" value="1"/>
</dbReference>
<dbReference type="Gene3D" id="3.30.160.60">
    <property type="entry name" value="Classic Zinc Finger"/>
    <property type="match status" value="1"/>
</dbReference>
<dbReference type="SMART" id="SM00336">
    <property type="entry name" value="BBOX"/>
    <property type="match status" value="1"/>
</dbReference>
<dbReference type="InterPro" id="IPR050143">
    <property type="entry name" value="TRIM/RBCC"/>
</dbReference>
<dbReference type="Gene3D" id="3.30.40.10">
    <property type="entry name" value="Zinc/RING finger domain, C3HC4 (zinc finger)"/>
    <property type="match status" value="1"/>
</dbReference>
<name>A0A8C4NYP2_DICLA</name>
<dbReference type="GO" id="GO:0008270">
    <property type="term" value="F:zinc ion binding"/>
    <property type="evidence" value="ECO:0007669"/>
    <property type="project" value="UniProtKB-KW"/>
</dbReference>
<dbReference type="InterPro" id="IPR017907">
    <property type="entry name" value="Znf_RING_CS"/>
</dbReference>
<dbReference type="GeneTree" id="ENSGT00970000193390"/>
<dbReference type="PROSITE" id="PS50119">
    <property type="entry name" value="ZF_BBOX"/>
    <property type="match status" value="1"/>
</dbReference>
<dbReference type="Pfam" id="PF00643">
    <property type="entry name" value="zf-B_box"/>
    <property type="match status" value="1"/>
</dbReference>
<dbReference type="Ensembl" id="ENSDLAT00005060631.2">
    <property type="protein sequence ID" value="ENSDLAP00005057154.2"/>
    <property type="gene ID" value="ENSDLAG00005027050.1"/>
</dbReference>
<dbReference type="InterPro" id="IPR001841">
    <property type="entry name" value="Znf_RING"/>
</dbReference>
<reference evidence="8" key="1">
    <citation type="submission" date="2025-08" db="UniProtKB">
        <authorList>
            <consortium name="Ensembl"/>
        </authorList>
    </citation>
    <scope>IDENTIFICATION</scope>
</reference>
<dbReference type="InterPro" id="IPR013083">
    <property type="entry name" value="Znf_RING/FYVE/PHD"/>
</dbReference>
<reference evidence="8" key="2">
    <citation type="submission" date="2025-09" db="UniProtKB">
        <authorList>
            <consortium name="Ensembl"/>
        </authorList>
    </citation>
    <scope>IDENTIFICATION</scope>
</reference>
<keyword evidence="2 4" id="KW-0863">Zinc-finger</keyword>
<keyword evidence="3" id="KW-0862">Zinc</keyword>
<dbReference type="SUPFAM" id="SSF57850">
    <property type="entry name" value="RING/U-box"/>
    <property type="match status" value="1"/>
</dbReference>
<evidence type="ECO:0000313" key="9">
    <source>
        <dbReference type="Proteomes" id="UP000694389"/>
    </source>
</evidence>
<dbReference type="InterPro" id="IPR027370">
    <property type="entry name" value="Znf-RING_euk"/>
</dbReference>
<keyword evidence="5" id="KW-0175">Coiled coil</keyword>
<evidence type="ECO:0000259" key="7">
    <source>
        <dbReference type="PROSITE" id="PS50119"/>
    </source>
</evidence>
<organism evidence="8 9">
    <name type="scientific">Dicentrarchus labrax</name>
    <name type="common">European seabass</name>
    <name type="synonym">Morone labrax</name>
    <dbReference type="NCBI Taxonomy" id="13489"/>
    <lineage>
        <taxon>Eukaryota</taxon>
        <taxon>Metazoa</taxon>
        <taxon>Chordata</taxon>
        <taxon>Craniata</taxon>
        <taxon>Vertebrata</taxon>
        <taxon>Euteleostomi</taxon>
        <taxon>Actinopterygii</taxon>
        <taxon>Neopterygii</taxon>
        <taxon>Teleostei</taxon>
        <taxon>Neoteleostei</taxon>
        <taxon>Acanthomorphata</taxon>
        <taxon>Eupercaria</taxon>
        <taxon>Moronidae</taxon>
        <taxon>Dicentrarchus</taxon>
    </lineage>
</organism>
<dbReference type="InterPro" id="IPR000315">
    <property type="entry name" value="Znf_B-box"/>
</dbReference>
<feature type="domain" description="RING-type" evidence="6">
    <location>
        <begin position="11"/>
        <end position="51"/>
    </location>
</feature>
<dbReference type="PROSITE" id="PS50089">
    <property type="entry name" value="ZF_RING_2"/>
    <property type="match status" value="1"/>
</dbReference>
<feature type="domain" description="B box-type" evidence="7">
    <location>
        <begin position="83"/>
        <end position="124"/>
    </location>
</feature>
<keyword evidence="9" id="KW-1185">Reference proteome</keyword>
<evidence type="ECO:0000256" key="3">
    <source>
        <dbReference type="ARBA" id="ARBA00022833"/>
    </source>
</evidence>
<dbReference type="AlphaFoldDB" id="A0A8C4NYP2"/>
<evidence type="ECO:0000256" key="5">
    <source>
        <dbReference type="SAM" id="Coils"/>
    </source>
</evidence>
<evidence type="ECO:0000313" key="8">
    <source>
        <dbReference type="Ensembl" id="ENSDLAP00005057154.2"/>
    </source>
</evidence>
<accession>A0A8C4NYP2</accession>
<dbReference type="Pfam" id="PF13445">
    <property type="entry name" value="zf-RING_UBOX"/>
    <property type="match status" value="1"/>
</dbReference>
<dbReference type="SUPFAM" id="SSF57845">
    <property type="entry name" value="B-box zinc-binding domain"/>
    <property type="match status" value="1"/>
</dbReference>
<evidence type="ECO:0008006" key="10">
    <source>
        <dbReference type="Google" id="ProtNLM"/>
    </source>
</evidence>
<sequence length="297" mass="34449">MASRPEENLYCPICLKIFQNPVLLSCSHSFCKACLQTWWTEKTILECPLCKRRSLDKDPPQNLALKNLCEALLLEGTERLSIRSEALCSLHSENLRLFCLDHQQLLCVICLHSETHNTHTIRPIEEAARDCKEGLQEFLQVLREKLEHFKDTKGNLDQTAQDIEVQAQDTKRQIKDVFLTFQKFLKEEEEARIGAVREEKNQKSEMMKTESEALRTEITDLSDTIRVADEVLQAEDISFLQSYKTTAELVQNFQLDVPQQTPEALDVDKHLHNLGKIIHISFQMTPLFILFYLTFRL</sequence>
<keyword evidence="1" id="KW-0479">Metal-binding</keyword>
<evidence type="ECO:0000256" key="4">
    <source>
        <dbReference type="PROSITE-ProRule" id="PRU00024"/>
    </source>
</evidence>
<dbReference type="SMART" id="SM00184">
    <property type="entry name" value="RING"/>
    <property type="match status" value="1"/>
</dbReference>